<organism evidence="8 9">
    <name type="scientific">Apiospora kogelbergensis</name>
    <dbReference type="NCBI Taxonomy" id="1337665"/>
    <lineage>
        <taxon>Eukaryota</taxon>
        <taxon>Fungi</taxon>
        <taxon>Dikarya</taxon>
        <taxon>Ascomycota</taxon>
        <taxon>Pezizomycotina</taxon>
        <taxon>Sordariomycetes</taxon>
        <taxon>Xylariomycetidae</taxon>
        <taxon>Amphisphaeriales</taxon>
        <taxon>Apiosporaceae</taxon>
        <taxon>Apiospora</taxon>
    </lineage>
</organism>
<protein>
    <submittedName>
        <fullName evidence="8">Metallo-beta-lactamase superfamily protein</fullName>
    </submittedName>
</protein>
<dbReference type="GO" id="GO:0016787">
    <property type="term" value="F:hydrolase activity"/>
    <property type="evidence" value="ECO:0007669"/>
    <property type="project" value="UniProtKB-KW"/>
</dbReference>
<evidence type="ECO:0000313" key="8">
    <source>
        <dbReference type="EMBL" id="KAK8123712.1"/>
    </source>
</evidence>
<name>A0AAW0R468_9PEZI</name>
<evidence type="ECO:0000256" key="4">
    <source>
        <dbReference type="ARBA" id="ARBA00022723"/>
    </source>
</evidence>
<dbReference type="EMBL" id="JAQQWP010000003">
    <property type="protein sequence ID" value="KAK8123712.1"/>
    <property type="molecule type" value="Genomic_DNA"/>
</dbReference>
<feature type="domain" description="Metallo-beta-lactamase" evidence="7">
    <location>
        <begin position="52"/>
        <end position="208"/>
    </location>
</feature>
<comment type="pathway">
    <text evidence="2">Secondary metabolite biosynthesis.</text>
</comment>
<dbReference type="PANTHER" id="PTHR23131:SF2">
    <property type="entry name" value="LACTAMASE-LIKE PROTEIN APTB-RELATED"/>
    <property type="match status" value="1"/>
</dbReference>
<evidence type="ECO:0000256" key="3">
    <source>
        <dbReference type="ARBA" id="ARBA00007749"/>
    </source>
</evidence>
<dbReference type="Gene3D" id="3.60.15.10">
    <property type="entry name" value="Ribonuclease Z/Hydroxyacylglutathione hydrolase-like"/>
    <property type="match status" value="1"/>
</dbReference>
<comment type="similarity">
    <text evidence="3">Belongs to the metallo-beta-lactamase superfamily.</text>
</comment>
<keyword evidence="6" id="KW-0862">Zinc</keyword>
<dbReference type="SUPFAM" id="SSF56281">
    <property type="entry name" value="Metallo-hydrolase/oxidoreductase"/>
    <property type="match status" value="1"/>
</dbReference>
<dbReference type="InterPro" id="IPR036388">
    <property type="entry name" value="WH-like_DNA-bd_sf"/>
</dbReference>
<dbReference type="InterPro" id="IPR047921">
    <property type="entry name" value="LACTB2-like_MBL-fold"/>
</dbReference>
<accession>A0AAW0R468</accession>
<comment type="caution">
    <text evidence="8">The sequence shown here is derived from an EMBL/GenBank/DDBJ whole genome shotgun (WGS) entry which is preliminary data.</text>
</comment>
<keyword evidence="5" id="KW-0378">Hydrolase</keyword>
<evidence type="ECO:0000256" key="6">
    <source>
        <dbReference type="ARBA" id="ARBA00022833"/>
    </source>
</evidence>
<evidence type="ECO:0000256" key="2">
    <source>
        <dbReference type="ARBA" id="ARBA00005179"/>
    </source>
</evidence>
<sequence length="316" mass="35051">MARNIGATNTNMFKDWLSKQKQTIPEIPDVEKVTDRVVRILGGNAGEMQLQGTNTYLIGTGARRILLDSGEGMASWAENITAYLRDHQIELVYVLLSHWHGDHTGGVPDLLEYDPSLASRIYKHTPDAGQRPIRDGQTFTVEGATVRALFTPGHSIDHMCFVLEEENALFTGDNVLGHGFSVEEDLGEYYRSLCKMRDAGCALGYPAHGTVIANLPAKMDMYIRRKEHRERSVVDTLRRRSDTGLPGHTVKEVVRALHGDINSEVAAQGIEPNIAQVLKKLAEDRLVGFTNVKGSRRWFLKDCGSALKSTLIRAVA</sequence>
<dbReference type="AlphaFoldDB" id="A0AAW0R468"/>
<proteinExistence type="inferred from homology"/>
<dbReference type="InterPro" id="IPR036866">
    <property type="entry name" value="RibonucZ/Hydroxyglut_hydro"/>
</dbReference>
<dbReference type="FunFam" id="3.60.15.10:FF:000041">
    <property type="entry name" value="Metallo-beta-lactamase domain protein"/>
    <property type="match status" value="1"/>
</dbReference>
<comment type="cofactor">
    <cofactor evidence="1">
        <name>Zn(2+)</name>
        <dbReference type="ChEBI" id="CHEBI:29105"/>
    </cofactor>
</comment>
<evidence type="ECO:0000256" key="1">
    <source>
        <dbReference type="ARBA" id="ARBA00001947"/>
    </source>
</evidence>
<dbReference type="Pfam" id="PF00753">
    <property type="entry name" value="Lactamase_B"/>
    <property type="match status" value="1"/>
</dbReference>
<evidence type="ECO:0000256" key="5">
    <source>
        <dbReference type="ARBA" id="ARBA00022801"/>
    </source>
</evidence>
<keyword evidence="9" id="KW-1185">Reference proteome</keyword>
<dbReference type="InterPro" id="IPR001279">
    <property type="entry name" value="Metallo-B-lactamas"/>
</dbReference>
<dbReference type="SMART" id="SM00849">
    <property type="entry name" value="Lactamase_B"/>
    <property type="match status" value="1"/>
</dbReference>
<dbReference type="Gene3D" id="1.10.10.10">
    <property type="entry name" value="Winged helix-like DNA-binding domain superfamily/Winged helix DNA-binding domain"/>
    <property type="match status" value="1"/>
</dbReference>
<gene>
    <name evidence="8" type="ORF">PG999_003630</name>
</gene>
<dbReference type="GO" id="GO:0046872">
    <property type="term" value="F:metal ion binding"/>
    <property type="evidence" value="ECO:0007669"/>
    <property type="project" value="UniProtKB-KW"/>
</dbReference>
<evidence type="ECO:0000259" key="7">
    <source>
        <dbReference type="SMART" id="SM00849"/>
    </source>
</evidence>
<keyword evidence="4" id="KW-0479">Metal-binding</keyword>
<dbReference type="InterPro" id="IPR050662">
    <property type="entry name" value="Sec-metab_biosynth-thioest"/>
</dbReference>
<dbReference type="CDD" id="cd07722">
    <property type="entry name" value="LACTB2-like_MBL-fold"/>
    <property type="match status" value="1"/>
</dbReference>
<reference evidence="8 9" key="1">
    <citation type="submission" date="2023-01" db="EMBL/GenBank/DDBJ databases">
        <title>Analysis of 21 Apiospora genomes using comparative genomics revels a genus with tremendous synthesis potential of carbohydrate active enzymes and secondary metabolites.</title>
        <authorList>
            <person name="Sorensen T."/>
        </authorList>
    </citation>
    <scope>NUCLEOTIDE SEQUENCE [LARGE SCALE GENOMIC DNA]</scope>
    <source>
        <strain evidence="8 9">CBS 117206</strain>
    </source>
</reference>
<evidence type="ECO:0000313" key="9">
    <source>
        <dbReference type="Proteomes" id="UP001392437"/>
    </source>
</evidence>
<dbReference type="Proteomes" id="UP001392437">
    <property type="component" value="Unassembled WGS sequence"/>
</dbReference>
<dbReference type="GO" id="GO:0044550">
    <property type="term" value="P:secondary metabolite biosynthetic process"/>
    <property type="evidence" value="ECO:0007669"/>
    <property type="project" value="TreeGrafter"/>
</dbReference>
<dbReference type="PANTHER" id="PTHR23131">
    <property type="entry name" value="ENDORIBONUCLEASE LACTB2"/>
    <property type="match status" value="1"/>
</dbReference>